<evidence type="ECO:0000313" key="1">
    <source>
        <dbReference type="EMBL" id="MBB3041219.1"/>
    </source>
</evidence>
<keyword evidence="2" id="KW-1185">Reference proteome</keyword>
<gene>
    <name evidence="1" type="ORF">FHU40_001020</name>
</gene>
<accession>A0A7W4VTS8</accession>
<dbReference type="InterPro" id="IPR046075">
    <property type="entry name" value="DUF6093"/>
</dbReference>
<proteinExistence type="predicted"/>
<dbReference type="RefSeq" id="WP_183591143.1">
    <property type="nucleotide sequence ID" value="NZ_JACHWR010000001.1"/>
</dbReference>
<dbReference type="Proteomes" id="UP000589626">
    <property type="component" value="Unassembled WGS sequence"/>
</dbReference>
<dbReference type="EMBL" id="JACHWR010000001">
    <property type="protein sequence ID" value="MBB3041219.1"/>
    <property type="molecule type" value="Genomic_DNA"/>
</dbReference>
<organism evidence="1 2">
    <name type="scientific">Nocardioides soli</name>
    <dbReference type="NCBI Taxonomy" id="1036020"/>
    <lineage>
        <taxon>Bacteria</taxon>
        <taxon>Bacillati</taxon>
        <taxon>Actinomycetota</taxon>
        <taxon>Actinomycetes</taxon>
        <taxon>Propionibacteriales</taxon>
        <taxon>Nocardioidaceae</taxon>
        <taxon>Nocardioides</taxon>
    </lineage>
</organism>
<dbReference type="Pfam" id="PF19586">
    <property type="entry name" value="DUF6093"/>
    <property type="match status" value="1"/>
</dbReference>
<comment type="caution">
    <text evidence="1">The sequence shown here is derived from an EMBL/GenBank/DDBJ whole genome shotgun (WGS) entry which is preliminary data.</text>
</comment>
<name>A0A7W4VTS8_9ACTN</name>
<dbReference type="AlphaFoldDB" id="A0A7W4VTS8"/>
<evidence type="ECO:0000313" key="2">
    <source>
        <dbReference type="Proteomes" id="UP000589626"/>
    </source>
</evidence>
<sequence>MPRPTRAHGRPDTEVIPTDWAASHRPVAEKTMRAATVELRHPGTTQAWDPGAEQMVDVPRAPYWTGTARVQMLATRDQVNVVVGDVEYVAQYRIVVPAAVAPTPADLCTVTVVDDAVLAGRTLTVGLVATGSLIWERDVYAALVS</sequence>
<protein>
    <submittedName>
        <fullName evidence="1">Uncharacterized protein</fullName>
    </submittedName>
</protein>
<reference evidence="1 2" key="1">
    <citation type="submission" date="2020-08" db="EMBL/GenBank/DDBJ databases">
        <title>Sequencing the genomes of 1000 actinobacteria strains.</title>
        <authorList>
            <person name="Klenk H.-P."/>
        </authorList>
    </citation>
    <scope>NUCLEOTIDE SEQUENCE [LARGE SCALE GENOMIC DNA]</scope>
    <source>
        <strain evidence="1 2">DSM 105498</strain>
    </source>
</reference>